<dbReference type="InterPro" id="IPR036937">
    <property type="entry name" value="Adhesion_dom_fimbrial_sf"/>
</dbReference>
<keyword evidence="3 5" id="KW-0732">Signal</keyword>
<evidence type="ECO:0000256" key="3">
    <source>
        <dbReference type="ARBA" id="ARBA00022729"/>
    </source>
</evidence>
<dbReference type="InterPro" id="IPR050263">
    <property type="entry name" value="Bact_Fimbrial_Adh_Pro"/>
</dbReference>
<evidence type="ECO:0000256" key="1">
    <source>
        <dbReference type="ARBA" id="ARBA00004561"/>
    </source>
</evidence>
<evidence type="ECO:0000256" key="5">
    <source>
        <dbReference type="SAM" id="SignalP"/>
    </source>
</evidence>
<dbReference type="PANTHER" id="PTHR33420">
    <property type="entry name" value="FIMBRIAL SUBUNIT ELFA-RELATED"/>
    <property type="match status" value="1"/>
</dbReference>
<name>A0A250DDC4_9BURK</name>
<dbReference type="EMBL" id="CP023284">
    <property type="protein sequence ID" value="ATA52375.1"/>
    <property type="molecule type" value="Genomic_DNA"/>
</dbReference>
<accession>A0A250DDC4</accession>
<dbReference type="SUPFAM" id="SSF49401">
    <property type="entry name" value="Bacterial adhesins"/>
    <property type="match status" value="1"/>
</dbReference>
<comment type="similarity">
    <text evidence="2">Belongs to the fimbrial protein family.</text>
</comment>
<proteinExistence type="inferred from homology"/>
<evidence type="ECO:0000256" key="4">
    <source>
        <dbReference type="ARBA" id="ARBA00023263"/>
    </source>
</evidence>
<dbReference type="InterPro" id="IPR039458">
    <property type="entry name" value="FimA-like"/>
</dbReference>
<protein>
    <submittedName>
        <fullName evidence="6">Fimbrial protein</fullName>
    </submittedName>
</protein>
<dbReference type="InterPro" id="IPR008966">
    <property type="entry name" value="Adhesion_dom_sf"/>
</dbReference>
<dbReference type="Proteomes" id="UP000217154">
    <property type="component" value="Chromosome"/>
</dbReference>
<dbReference type="GO" id="GO:0043709">
    <property type="term" value="P:cell adhesion involved in single-species biofilm formation"/>
    <property type="evidence" value="ECO:0007669"/>
    <property type="project" value="TreeGrafter"/>
</dbReference>
<keyword evidence="4" id="KW-0281">Fimbrium</keyword>
<gene>
    <name evidence="6" type="ORF">CKY39_03445</name>
</gene>
<dbReference type="KEGG" id="vbo:CKY39_03445"/>
<dbReference type="Gene3D" id="2.60.40.1090">
    <property type="entry name" value="Fimbrial-type adhesion domain"/>
    <property type="match status" value="1"/>
</dbReference>
<sequence length="178" mass="17627">MRTHFIAAVAFTGALALSQSASAADGNISFNGEITGQTCVINGGNKDIIVTLPTVAASTLSSTGKTAGKTPFSIDLTGCAATPAKVQVQFEPGATVDSTTGRLIPAPGGATNVQVGLSNADDASAIKLGLALSAQNSRAADIVNGAASLRYTAEYVASGGAATVGKVTTSVVYSIAYQ</sequence>
<evidence type="ECO:0000256" key="2">
    <source>
        <dbReference type="ARBA" id="ARBA00006671"/>
    </source>
</evidence>
<feature type="chain" id="PRO_5013123419" evidence="5">
    <location>
        <begin position="24"/>
        <end position="178"/>
    </location>
</feature>
<dbReference type="PANTHER" id="PTHR33420:SF3">
    <property type="entry name" value="FIMBRIAL SUBUNIT ELFA"/>
    <property type="match status" value="1"/>
</dbReference>
<reference evidence="6 7" key="1">
    <citation type="submission" date="2017-09" db="EMBL/GenBank/DDBJ databases">
        <title>The diverse metabolic capabilities of V. boronicumulans make it an excellent choice for continued studies on novel biodegradation.</title>
        <authorList>
            <person name="Sun S."/>
        </authorList>
    </citation>
    <scope>NUCLEOTIDE SEQUENCE [LARGE SCALE GENOMIC DNA]</scope>
    <source>
        <strain evidence="6 7">J1</strain>
    </source>
</reference>
<dbReference type="AlphaFoldDB" id="A0A250DDC4"/>
<evidence type="ECO:0000313" key="6">
    <source>
        <dbReference type="EMBL" id="ATA52375.1"/>
    </source>
</evidence>
<dbReference type="RefSeq" id="WP_095743457.1">
    <property type="nucleotide sequence ID" value="NZ_CP023284.1"/>
</dbReference>
<dbReference type="GO" id="GO:0009289">
    <property type="term" value="C:pilus"/>
    <property type="evidence" value="ECO:0007669"/>
    <property type="project" value="UniProtKB-SubCell"/>
</dbReference>
<organism evidence="6 7">
    <name type="scientific">Variovorax boronicumulans</name>
    <dbReference type="NCBI Taxonomy" id="436515"/>
    <lineage>
        <taxon>Bacteria</taxon>
        <taxon>Pseudomonadati</taxon>
        <taxon>Pseudomonadota</taxon>
        <taxon>Betaproteobacteria</taxon>
        <taxon>Burkholderiales</taxon>
        <taxon>Comamonadaceae</taxon>
        <taxon>Variovorax</taxon>
    </lineage>
</organism>
<evidence type="ECO:0000313" key="7">
    <source>
        <dbReference type="Proteomes" id="UP000217154"/>
    </source>
</evidence>
<feature type="signal peptide" evidence="5">
    <location>
        <begin position="1"/>
        <end position="23"/>
    </location>
</feature>
<comment type="subcellular location">
    <subcellularLocation>
        <location evidence="1">Fimbrium</location>
    </subcellularLocation>
</comment>
<dbReference type="Pfam" id="PF16970">
    <property type="entry name" value="FimA"/>
    <property type="match status" value="1"/>
</dbReference>